<dbReference type="SUPFAM" id="SSF54197">
    <property type="entry name" value="HIT-like"/>
    <property type="match status" value="1"/>
</dbReference>
<evidence type="ECO:0000313" key="2">
    <source>
        <dbReference type="Proteomes" id="UP000658127"/>
    </source>
</evidence>
<gene>
    <name evidence="1" type="ORF">GCM10011610_03710</name>
</gene>
<accession>A0ABQ2K3G3</accession>
<dbReference type="Gene3D" id="3.30.428.10">
    <property type="entry name" value="HIT-like"/>
    <property type="match status" value="1"/>
</dbReference>
<proteinExistence type="predicted"/>
<dbReference type="EMBL" id="BMNE01000001">
    <property type="protein sequence ID" value="GGN67472.1"/>
    <property type="molecule type" value="Genomic_DNA"/>
</dbReference>
<sequence length="162" mass="17781">MAQDREPDDWRSDRVGAAAAGTNPTVLCRLTTGWAVIGDTQHLPGYCVLIHDGDADQLTELPRPERVAFMADMVVLGEAVERACRAADPAFLRINYEVLGNTWGHLHGHIHARYAWEPEQLRVGPVHLYGAERFAPEHALSARHDGLRATITAAVTEILAEG</sequence>
<dbReference type="Proteomes" id="UP000658127">
    <property type="component" value="Unassembled WGS sequence"/>
</dbReference>
<evidence type="ECO:0000313" key="1">
    <source>
        <dbReference type="EMBL" id="GGN67472.1"/>
    </source>
</evidence>
<keyword evidence="2" id="KW-1185">Reference proteome</keyword>
<name>A0ABQ2K3G3_9NOCA</name>
<dbReference type="InterPro" id="IPR036265">
    <property type="entry name" value="HIT-like_sf"/>
</dbReference>
<protein>
    <submittedName>
        <fullName evidence="1">DeoR family transcriptional regulator</fullName>
    </submittedName>
</protein>
<organism evidence="1 2">
    <name type="scientific">Nocardia rhizosphaerihabitans</name>
    <dbReference type="NCBI Taxonomy" id="1691570"/>
    <lineage>
        <taxon>Bacteria</taxon>
        <taxon>Bacillati</taxon>
        <taxon>Actinomycetota</taxon>
        <taxon>Actinomycetes</taxon>
        <taxon>Mycobacteriales</taxon>
        <taxon>Nocardiaceae</taxon>
        <taxon>Nocardia</taxon>
    </lineage>
</organism>
<comment type="caution">
    <text evidence="1">The sequence shown here is derived from an EMBL/GenBank/DDBJ whole genome shotgun (WGS) entry which is preliminary data.</text>
</comment>
<dbReference type="RefSeq" id="WP_189023091.1">
    <property type="nucleotide sequence ID" value="NZ_BMNE01000001.1"/>
</dbReference>
<reference evidence="2" key="1">
    <citation type="journal article" date="2019" name="Int. J. Syst. Evol. Microbiol.">
        <title>The Global Catalogue of Microorganisms (GCM) 10K type strain sequencing project: providing services to taxonomists for standard genome sequencing and annotation.</title>
        <authorList>
            <consortium name="The Broad Institute Genomics Platform"/>
            <consortium name="The Broad Institute Genome Sequencing Center for Infectious Disease"/>
            <person name="Wu L."/>
            <person name="Ma J."/>
        </authorList>
    </citation>
    <scope>NUCLEOTIDE SEQUENCE [LARGE SCALE GENOMIC DNA]</scope>
    <source>
        <strain evidence="2">CGMCC 4.7329</strain>
    </source>
</reference>